<protein>
    <submittedName>
        <fullName evidence="11">ABC transporter ATP-binding protein</fullName>
    </submittedName>
</protein>
<dbReference type="PANTHER" id="PTHR42771">
    <property type="entry name" value="IRON(3+)-HYDROXAMATE IMPORT ATP-BINDING PROTEIN FHUC"/>
    <property type="match status" value="1"/>
</dbReference>
<dbReference type="SUPFAM" id="SSF52540">
    <property type="entry name" value="P-loop containing nucleoside triphosphate hydrolases"/>
    <property type="match status" value="1"/>
</dbReference>
<keyword evidence="2" id="KW-0813">Transport</keyword>
<organism evidence="11 12">
    <name type="scientific">Thioclava kandeliae</name>
    <dbReference type="NCBI Taxonomy" id="3070818"/>
    <lineage>
        <taxon>Bacteria</taxon>
        <taxon>Pseudomonadati</taxon>
        <taxon>Pseudomonadota</taxon>
        <taxon>Alphaproteobacteria</taxon>
        <taxon>Rhodobacterales</taxon>
        <taxon>Paracoccaceae</taxon>
        <taxon>Thioclava</taxon>
    </lineage>
</organism>
<dbReference type="CDD" id="cd03214">
    <property type="entry name" value="ABC_Iron-Siderophores_B12_Hemin"/>
    <property type="match status" value="1"/>
</dbReference>
<comment type="subcellular location">
    <subcellularLocation>
        <location evidence="1">Cell membrane</location>
        <topology evidence="1">Peripheral membrane protein</topology>
    </subcellularLocation>
</comment>
<evidence type="ECO:0000256" key="8">
    <source>
        <dbReference type="ARBA" id="ARBA00023065"/>
    </source>
</evidence>
<reference evidence="11 12" key="1">
    <citation type="submission" date="2024-01" db="EMBL/GenBank/DDBJ databases">
        <authorList>
            <person name="Deng Y."/>
            <person name="Su J."/>
        </authorList>
    </citation>
    <scope>NUCLEOTIDE SEQUENCE [LARGE SCALE GENOMIC DNA]</scope>
    <source>
        <strain evidence="11 12">CPCC 100088</strain>
    </source>
</reference>
<keyword evidence="4" id="KW-0410">Iron transport</keyword>
<evidence type="ECO:0000256" key="3">
    <source>
        <dbReference type="ARBA" id="ARBA00022475"/>
    </source>
</evidence>
<dbReference type="InterPro" id="IPR003593">
    <property type="entry name" value="AAA+_ATPase"/>
</dbReference>
<keyword evidence="12" id="KW-1185">Reference proteome</keyword>
<sequence>MGITVENLAISYERHRVLYGIDLTLPKGCVTAIIGPNGCGKSTLLRAIGGHLRPERGRVRIEGDDLASLPPKALARRLGLLPQAPLAPEGLRVGELVARGRLPWLRPFRPLGPRDQAVIARAMEATDIVALRDRPVEALSGGQRQRVWIAMVLAQDTGWQLFDEPTTWLDLPHQLEVLKLVQALNRAEGRSVVMSLHDISLAARFADHIVALRAGKLVAEGPAAEVITPDTLKRVFDLEADVIPDPRHGTPLVLPY</sequence>
<accession>A0ABV1SJC8</accession>
<evidence type="ECO:0000259" key="10">
    <source>
        <dbReference type="PROSITE" id="PS50893"/>
    </source>
</evidence>
<proteinExistence type="predicted"/>
<dbReference type="Gene3D" id="3.40.50.300">
    <property type="entry name" value="P-loop containing nucleotide triphosphate hydrolases"/>
    <property type="match status" value="1"/>
</dbReference>
<dbReference type="InterPro" id="IPR017871">
    <property type="entry name" value="ABC_transporter-like_CS"/>
</dbReference>
<gene>
    <name evidence="11" type="ORF">VSX56_14580</name>
</gene>
<evidence type="ECO:0000256" key="7">
    <source>
        <dbReference type="ARBA" id="ARBA00023004"/>
    </source>
</evidence>
<evidence type="ECO:0000256" key="2">
    <source>
        <dbReference type="ARBA" id="ARBA00022448"/>
    </source>
</evidence>
<evidence type="ECO:0000256" key="1">
    <source>
        <dbReference type="ARBA" id="ARBA00004202"/>
    </source>
</evidence>
<dbReference type="PROSITE" id="PS50893">
    <property type="entry name" value="ABC_TRANSPORTER_2"/>
    <property type="match status" value="1"/>
</dbReference>
<dbReference type="Pfam" id="PF00005">
    <property type="entry name" value="ABC_tran"/>
    <property type="match status" value="1"/>
</dbReference>
<evidence type="ECO:0000313" key="11">
    <source>
        <dbReference type="EMBL" id="MER5173002.1"/>
    </source>
</evidence>
<keyword evidence="9" id="KW-0472">Membrane</keyword>
<dbReference type="RefSeq" id="WP_350938149.1">
    <property type="nucleotide sequence ID" value="NZ_JAYWLC010000013.1"/>
</dbReference>
<keyword evidence="3" id="KW-1003">Cell membrane</keyword>
<evidence type="ECO:0000256" key="9">
    <source>
        <dbReference type="ARBA" id="ARBA00023136"/>
    </source>
</evidence>
<dbReference type="GO" id="GO:0005524">
    <property type="term" value="F:ATP binding"/>
    <property type="evidence" value="ECO:0007669"/>
    <property type="project" value="UniProtKB-KW"/>
</dbReference>
<evidence type="ECO:0000256" key="5">
    <source>
        <dbReference type="ARBA" id="ARBA00022741"/>
    </source>
</evidence>
<dbReference type="PROSITE" id="PS00211">
    <property type="entry name" value="ABC_TRANSPORTER_1"/>
    <property type="match status" value="1"/>
</dbReference>
<dbReference type="EMBL" id="JAYWLC010000013">
    <property type="protein sequence ID" value="MER5173002.1"/>
    <property type="molecule type" value="Genomic_DNA"/>
</dbReference>
<keyword evidence="7" id="KW-0408">Iron</keyword>
<dbReference type="InterPro" id="IPR051535">
    <property type="entry name" value="Siderophore_ABC-ATPase"/>
</dbReference>
<dbReference type="Proteomes" id="UP001438953">
    <property type="component" value="Unassembled WGS sequence"/>
</dbReference>
<keyword evidence="6 11" id="KW-0067">ATP-binding</keyword>
<feature type="domain" description="ABC transporter" evidence="10">
    <location>
        <begin position="3"/>
        <end position="239"/>
    </location>
</feature>
<keyword evidence="8" id="KW-0406">Ion transport</keyword>
<dbReference type="PANTHER" id="PTHR42771:SF2">
    <property type="entry name" value="IRON(3+)-HYDROXAMATE IMPORT ATP-BINDING PROTEIN FHUC"/>
    <property type="match status" value="1"/>
</dbReference>
<evidence type="ECO:0000256" key="6">
    <source>
        <dbReference type="ARBA" id="ARBA00022840"/>
    </source>
</evidence>
<comment type="caution">
    <text evidence="11">The sequence shown here is derived from an EMBL/GenBank/DDBJ whole genome shotgun (WGS) entry which is preliminary data.</text>
</comment>
<name>A0ABV1SJC8_9RHOB</name>
<evidence type="ECO:0000313" key="12">
    <source>
        <dbReference type="Proteomes" id="UP001438953"/>
    </source>
</evidence>
<keyword evidence="5" id="KW-0547">Nucleotide-binding</keyword>
<dbReference type="SMART" id="SM00382">
    <property type="entry name" value="AAA"/>
    <property type="match status" value="1"/>
</dbReference>
<dbReference type="InterPro" id="IPR003439">
    <property type="entry name" value="ABC_transporter-like_ATP-bd"/>
</dbReference>
<dbReference type="InterPro" id="IPR027417">
    <property type="entry name" value="P-loop_NTPase"/>
</dbReference>
<evidence type="ECO:0000256" key="4">
    <source>
        <dbReference type="ARBA" id="ARBA00022496"/>
    </source>
</evidence>
<reference evidence="11 12" key="2">
    <citation type="submission" date="2024-06" db="EMBL/GenBank/DDBJ databases">
        <title>Thioclava kandeliae sp. nov. from a rhizosphere soil sample of Kandelia candel in a mangrove.</title>
        <authorList>
            <person name="Mu T."/>
        </authorList>
    </citation>
    <scope>NUCLEOTIDE SEQUENCE [LARGE SCALE GENOMIC DNA]</scope>
    <source>
        <strain evidence="11 12">CPCC 100088</strain>
    </source>
</reference>